<feature type="domain" description="Ig-like" evidence="2">
    <location>
        <begin position="270"/>
        <end position="367"/>
    </location>
</feature>
<dbReference type="InterPro" id="IPR050380">
    <property type="entry name" value="Immune_Resp_Modulators"/>
</dbReference>
<keyword evidence="1" id="KW-0393">Immunoglobulin domain</keyword>
<organism evidence="3 4">
    <name type="scientific">Ranitomeya imitator</name>
    <name type="common">mimic poison frog</name>
    <dbReference type="NCBI Taxonomy" id="111125"/>
    <lineage>
        <taxon>Eukaryota</taxon>
        <taxon>Metazoa</taxon>
        <taxon>Chordata</taxon>
        <taxon>Craniata</taxon>
        <taxon>Vertebrata</taxon>
        <taxon>Euteleostomi</taxon>
        <taxon>Amphibia</taxon>
        <taxon>Batrachia</taxon>
        <taxon>Anura</taxon>
        <taxon>Neobatrachia</taxon>
        <taxon>Hyloidea</taxon>
        <taxon>Dendrobatidae</taxon>
        <taxon>Dendrobatinae</taxon>
        <taxon>Ranitomeya</taxon>
    </lineage>
</organism>
<dbReference type="Pfam" id="PF07654">
    <property type="entry name" value="C1-set"/>
    <property type="match status" value="4"/>
</dbReference>
<name>A0ABN9MGQ3_9NEOB</name>
<dbReference type="Gene3D" id="2.60.40.10">
    <property type="entry name" value="Immunoglobulins"/>
    <property type="match status" value="4"/>
</dbReference>
<feature type="domain" description="Ig-like" evidence="2">
    <location>
        <begin position="376"/>
        <end position="472"/>
    </location>
</feature>
<dbReference type="Proteomes" id="UP001176940">
    <property type="component" value="Unassembled WGS sequence"/>
</dbReference>
<evidence type="ECO:0000313" key="4">
    <source>
        <dbReference type="Proteomes" id="UP001176940"/>
    </source>
</evidence>
<dbReference type="EMBL" id="CAUEEQ010070693">
    <property type="protein sequence ID" value="CAJ0965928.1"/>
    <property type="molecule type" value="Genomic_DNA"/>
</dbReference>
<protein>
    <recommendedName>
        <fullName evidence="2">Ig-like domain-containing protein</fullName>
    </recommendedName>
</protein>
<accession>A0ABN9MGQ3</accession>
<dbReference type="PROSITE" id="PS50835">
    <property type="entry name" value="IG_LIKE"/>
    <property type="match status" value="4"/>
</dbReference>
<evidence type="ECO:0000256" key="1">
    <source>
        <dbReference type="ARBA" id="ARBA00023319"/>
    </source>
</evidence>
<sequence length="477" mass="52748">MLKPSVKILVKNKFSERNEVISENRLQRHTASPYIVVLYLDHECRMCEAGPRLDESKAETRGPSVFPLVPCCDSLSSDQVSIGCLSTGYLPTPVDVQWNSGSITGGIRNYPAVLGKQGTYLSTSLLTIPTSEWTSDKKFVCNVNHKPSGVKINKEIEACSSKTSPPTVEVMQASCGESGSVDLVCLILGYTPSNIKVEWLLNGEPTSIIPSNSTPYKESDGTFGSRSKVSVPKQDWIAGDRYTCKVSHPASETKNEDTIHKCPVPENLVPKVVVLPPTPKDILISKQPKVVCQVSQVESPESLKISWKREDGKKILAFSSEPEIDAFGRYTVKSTLKISLSDWSSGQSCTCIVQNNELPSPIEKSIKKTEAPATDPSVYVFPPQADELKIHDFVSVPCLIKGFKPKEIYVQWKKNGYVQDEDHYTNSEPMQQDDEETYFIYSTLTIEKSDWNRGAALTCSAVHSKITEKTIKKSNGK</sequence>
<gene>
    <name evidence="3" type="ORF">RIMI_LOCUS20773113</name>
</gene>
<dbReference type="SMART" id="SM00407">
    <property type="entry name" value="IGc1"/>
    <property type="match status" value="4"/>
</dbReference>
<dbReference type="InterPro" id="IPR036179">
    <property type="entry name" value="Ig-like_dom_sf"/>
</dbReference>
<dbReference type="CDD" id="cd05768">
    <property type="entry name" value="IgC1_CH3_IgAGD_CH4_IgAEM"/>
    <property type="match status" value="1"/>
</dbReference>
<dbReference type="PANTHER" id="PTHR23411">
    <property type="entry name" value="TAPASIN"/>
    <property type="match status" value="1"/>
</dbReference>
<dbReference type="PROSITE" id="PS00290">
    <property type="entry name" value="IG_MHC"/>
    <property type="match status" value="2"/>
</dbReference>
<reference evidence="3" key="1">
    <citation type="submission" date="2023-07" db="EMBL/GenBank/DDBJ databases">
        <authorList>
            <person name="Stuckert A."/>
        </authorList>
    </citation>
    <scope>NUCLEOTIDE SEQUENCE</scope>
</reference>
<dbReference type="InterPro" id="IPR007110">
    <property type="entry name" value="Ig-like_dom"/>
</dbReference>
<keyword evidence="4" id="KW-1185">Reference proteome</keyword>
<evidence type="ECO:0000259" key="2">
    <source>
        <dbReference type="PROSITE" id="PS50835"/>
    </source>
</evidence>
<feature type="domain" description="Ig-like" evidence="2">
    <location>
        <begin position="166"/>
        <end position="260"/>
    </location>
</feature>
<evidence type="ECO:0000313" key="3">
    <source>
        <dbReference type="EMBL" id="CAJ0965928.1"/>
    </source>
</evidence>
<dbReference type="InterPro" id="IPR003006">
    <property type="entry name" value="Ig/MHC_CS"/>
</dbReference>
<feature type="domain" description="Ig-like" evidence="2">
    <location>
        <begin position="63"/>
        <end position="157"/>
    </location>
</feature>
<dbReference type="InterPro" id="IPR003597">
    <property type="entry name" value="Ig_C1-set"/>
</dbReference>
<dbReference type="InterPro" id="IPR013783">
    <property type="entry name" value="Ig-like_fold"/>
</dbReference>
<dbReference type="SUPFAM" id="SSF48726">
    <property type="entry name" value="Immunoglobulin"/>
    <property type="match status" value="4"/>
</dbReference>
<comment type="caution">
    <text evidence="3">The sequence shown here is derived from an EMBL/GenBank/DDBJ whole genome shotgun (WGS) entry which is preliminary data.</text>
</comment>
<proteinExistence type="predicted"/>